<dbReference type="Pfam" id="PF10122">
    <property type="entry name" value="Zn_ribbon_Com"/>
    <property type="match status" value="1"/>
</dbReference>
<protein>
    <submittedName>
        <fullName evidence="4">Zinc finger LSD1 subclass domain protein</fullName>
    </submittedName>
</protein>
<evidence type="ECO:0000256" key="1">
    <source>
        <dbReference type="SAM" id="MobiDB-lite"/>
    </source>
</evidence>
<dbReference type="InterPro" id="IPR001627">
    <property type="entry name" value="Semap_dom"/>
</dbReference>
<gene>
    <name evidence="3" type="ORF">H7A79_0798</name>
    <name evidence="4" type="ORF">H7A79_1793</name>
</gene>
<keyword evidence="5" id="KW-1185">Reference proteome</keyword>
<dbReference type="KEGG" id="nmus:H7A79_1793"/>
<dbReference type="AlphaFoldDB" id="A0A7H1MCL4"/>
<proteinExistence type="predicted"/>
<evidence type="ECO:0000259" key="2">
    <source>
        <dbReference type="PROSITE" id="PS51004"/>
    </source>
</evidence>
<evidence type="ECO:0000313" key="4">
    <source>
        <dbReference type="EMBL" id="QNT59379.1"/>
    </source>
</evidence>
<dbReference type="EMBL" id="CP060414">
    <property type="protein sequence ID" value="QNT59379.1"/>
    <property type="molecule type" value="Genomic_DNA"/>
</dbReference>
<dbReference type="InterPro" id="IPR019294">
    <property type="entry name" value="Translation_reg_Com"/>
</dbReference>
<sequence length="59" mass="6538">MKHRCKNCNRLLAVGTGDFEIKCPRCKTANAIRALTTENAAEHPTFQKGRNGCPENPQP</sequence>
<evidence type="ECO:0000313" key="3">
    <source>
        <dbReference type="EMBL" id="QNT58180.1"/>
    </source>
</evidence>
<evidence type="ECO:0000313" key="5">
    <source>
        <dbReference type="Proteomes" id="UP000516412"/>
    </source>
</evidence>
<dbReference type="PROSITE" id="PS51004">
    <property type="entry name" value="SEMA"/>
    <property type="match status" value="1"/>
</dbReference>
<reference evidence="4" key="2">
    <citation type="submission" date="2024-06" db="EMBL/GenBank/DDBJ databases">
        <title>Complete Genome Sequence of mouse commensal type strain Neisseria musculi.</title>
        <authorList>
            <person name="Thapa E."/>
            <person name="Aluvathingal J."/>
            <person name="Nadendla S."/>
            <person name="Mehta A."/>
            <person name="Tettelin H."/>
            <person name="Weyand N.J."/>
        </authorList>
    </citation>
    <scope>NUCLEOTIDE SEQUENCE</scope>
    <source>
        <strain evidence="4 5">NW831</strain>
    </source>
</reference>
<dbReference type="Proteomes" id="UP000516412">
    <property type="component" value="Chromosome"/>
</dbReference>
<name>A0A7H1MCL4_9NEIS</name>
<accession>A0A7H1MCL4</accession>
<feature type="region of interest" description="Disordered" evidence="1">
    <location>
        <begin position="39"/>
        <end position="59"/>
    </location>
</feature>
<dbReference type="KEGG" id="nmus:H7A79_0798"/>
<dbReference type="EMBL" id="CP060414">
    <property type="protein sequence ID" value="QNT58180.1"/>
    <property type="molecule type" value="Genomic_DNA"/>
</dbReference>
<organism evidence="4 5">
    <name type="scientific">Neisseria musculi</name>
    <dbReference type="NCBI Taxonomy" id="1815583"/>
    <lineage>
        <taxon>Bacteria</taxon>
        <taxon>Pseudomonadati</taxon>
        <taxon>Pseudomonadota</taxon>
        <taxon>Betaproteobacteria</taxon>
        <taxon>Neisseriales</taxon>
        <taxon>Neisseriaceae</taxon>
        <taxon>Neisseria</taxon>
    </lineage>
</organism>
<dbReference type="RefSeq" id="WP_187000111.1">
    <property type="nucleotide sequence ID" value="NZ_CP060414.2"/>
</dbReference>
<reference evidence="5" key="1">
    <citation type="submission" date="2020-09" db="EMBL/GenBank/DDBJ databases">
        <title>Complete Genome Sequence of mouse commensal type strain Neisseria musculi.</title>
        <authorList>
            <person name="Thapa E."/>
            <person name="Aluvathingal J."/>
            <person name="Nadendla S."/>
            <person name="Mehta A."/>
            <person name="Tettelin H."/>
            <person name="Weyand N.J."/>
        </authorList>
    </citation>
    <scope>NUCLEOTIDE SEQUENCE [LARGE SCALE GENOMIC DNA]</scope>
    <source>
        <strain evidence="3 5">NW831</strain>
    </source>
</reference>
<feature type="domain" description="Sema" evidence="2">
    <location>
        <begin position="1"/>
        <end position="59"/>
    </location>
</feature>